<evidence type="ECO:0000313" key="3">
    <source>
        <dbReference type="EMBL" id="OAN30488.1"/>
    </source>
</evidence>
<organism evidence="2 4">
    <name type="scientific">Pseudomonas oryzihabitans</name>
    <dbReference type="NCBI Taxonomy" id="47885"/>
    <lineage>
        <taxon>Bacteria</taxon>
        <taxon>Pseudomonadati</taxon>
        <taxon>Pseudomonadota</taxon>
        <taxon>Gammaproteobacteria</taxon>
        <taxon>Pseudomonadales</taxon>
        <taxon>Pseudomonadaceae</taxon>
        <taxon>Pseudomonas</taxon>
    </lineage>
</organism>
<dbReference type="Proteomes" id="UP000064137">
    <property type="component" value="Chromosome"/>
</dbReference>
<dbReference type="AlphaFoldDB" id="A0A0U4VJI3"/>
<dbReference type="Pfam" id="PF09413">
    <property type="entry name" value="DUF2007"/>
    <property type="match status" value="1"/>
</dbReference>
<evidence type="ECO:0000313" key="4">
    <source>
        <dbReference type="Proteomes" id="UP000064137"/>
    </source>
</evidence>
<evidence type="ECO:0000313" key="2">
    <source>
        <dbReference type="EMBL" id="ALZ83307.1"/>
    </source>
</evidence>
<dbReference type="OrthoDB" id="6197669at2"/>
<dbReference type="KEGG" id="por:APT59_03500"/>
<dbReference type="Proteomes" id="UP000078356">
    <property type="component" value="Unassembled WGS sequence"/>
</dbReference>
<dbReference type="InterPro" id="IPR018551">
    <property type="entry name" value="DUF2007"/>
</dbReference>
<proteinExistence type="predicted"/>
<protein>
    <recommendedName>
        <fullName evidence="1">DUF2007 domain-containing protein</fullName>
    </recommendedName>
</protein>
<accession>A0A0U4VJI3</accession>
<dbReference type="RefSeq" id="WP_017639857.1">
    <property type="nucleotide sequence ID" value="NZ_CP013987.1"/>
</dbReference>
<evidence type="ECO:0000259" key="1">
    <source>
        <dbReference type="Pfam" id="PF09413"/>
    </source>
</evidence>
<reference evidence="2 4" key="1">
    <citation type="submission" date="2016-01" db="EMBL/GenBank/DDBJ databases">
        <title>Annotation of Pseudomonas oryzihabitans USDA-ARS-USMARC-56511.</title>
        <authorList>
            <person name="Harhay G.P."/>
            <person name="Harhay D.M."/>
            <person name="Smith T.P.L."/>
            <person name="Bono J.L."/>
            <person name="Heaton M.P."/>
            <person name="Clawson M.L."/>
            <person name="Chitko-Mckown C.G."/>
            <person name="Capik S.F."/>
            <person name="DeDonder K.D."/>
            <person name="Apley M.D."/>
            <person name="Lubbers B.V."/>
            <person name="White B.J."/>
            <person name="Larson R.L."/>
        </authorList>
    </citation>
    <scope>NUCLEOTIDE SEQUENCE [LARGE SCALE GENOMIC DNA]</scope>
    <source>
        <strain evidence="2 4">USDA-ARS-USMARC-56511</strain>
    </source>
</reference>
<evidence type="ECO:0000313" key="5">
    <source>
        <dbReference type="Proteomes" id="UP000078356"/>
    </source>
</evidence>
<gene>
    <name evidence="3" type="ORF">A4V15_15785</name>
    <name evidence="2" type="ORF">APT59_03500</name>
</gene>
<sequence length="86" mass="8916">MRRIYEPGSLHEGELLLAVLASEGISGFLAGRHLLGGIGDLPAVGLLGLLVEDEEAQRAQALIAAYNAATPLPGEDPSPEQGILIC</sequence>
<feature type="domain" description="DUF2007" evidence="1">
    <location>
        <begin position="1"/>
        <end position="65"/>
    </location>
</feature>
<dbReference type="EMBL" id="LWCR01000009">
    <property type="protein sequence ID" value="OAN30488.1"/>
    <property type="molecule type" value="Genomic_DNA"/>
</dbReference>
<reference evidence="3 5" key="2">
    <citation type="submission" date="2016-04" db="EMBL/GenBank/DDBJ databases">
        <title>Draft Genome Sequences of Staphylococcus capitis Strain H36, S. capitis Strain H65, S. cohnii Strain H62, S. hominis Strain H69, Mycobacterium iranicum Strain H39, Plantibacter sp. Strain H53, Pseudomonas oryzihabitans Strain H72, and Microbacterium sp. Strain H83, isolated from residential settings.</title>
        <authorList>
            <person name="Lymperopoulou D."/>
            <person name="Adams R.I."/>
            <person name="Lindow S."/>
            <person name="Coil D.A."/>
            <person name="Jospin G."/>
            <person name="Eisen J.A."/>
        </authorList>
    </citation>
    <scope>NUCLEOTIDE SEQUENCE [LARGE SCALE GENOMIC DNA]</scope>
    <source>
        <strain evidence="3 5">H72</strain>
    </source>
</reference>
<dbReference type="EMBL" id="CP013987">
    <property type="protein sequence ID" value="ALZ83307.1"/>
    <property type="molecule type" value="Genomic_DNA"/>
</dbReference>
<name>A0A0U4VJI3_9PSED</name>